<dbReference type="AlphaFoldDB" id="A0A510KL50"/>
<dbReference type="RefSeq" id="WP_146996670.1">
    <property type="nucleotide sequence ID" value="NZ_AP019840.1"/>
</dbReference>
<proteinExistence type="predicted"/>
<reference evidence="1 2" key="1">
    <citation type="submission" date="2019-07" db="EMBL/GenBank/DDBJ databases">
        <title>Complete Genome Sequence of Leptotrichia trevisanii Strain JMUB3935.</title>
        <authorList>
            <person name="Watanabe S."/>
            <person name="Cui L."/>
        </authorList>
    </citation>
    <scope>NUCLEOTIDE SEQUENCE [LARGE SCALE GENOMIC DNA]</scope>
    <source>
        <strain evidence="1 2">JMUB3935</strain>
    </source>
</reference>
<sequence length="406" mass="47450">MKRKAGKLSVLIVTGLALYVTNVFSIPAIEMDYICPIGKEKFKSIDYSPQCPTNKFVMFKKEFTKEELKKYEKIINSKEYKAIPKTLPKEYYLAKFYEMAGGFSDKEIGETYYKAYTAQINWNSENTDVLKESLTKGIDYLEKSLSSGKKDDFPSSLAYLYISNREYDKANALIEKQNKDIHLEKISNFYYNISGMQRPEDDYYHYNRYKYYNESGVDEKAKKIFREKALSYLQAVIRKNNGQYSQLELFRQADLYSSFGNKKAVDELFSKTPSKYWEPIVSYYLDEPEGTISEVYNKNNLVTEADLKKALSYADKLEKMTFKSFKDNTDVEMKYLKRNDYLKSAILKAEAERRLGKFEEASKTLSKINIADIKDTVFNRDFEKLKELIGKRDGSVSQYTPLPIRY</sequence>
<accession>A0A510KL50</accession>
<dbReference type="Proteomes" id="UP000321378">
    <property type="component" value="Chromosome"/>
</dbReference>
<evidence type="ECO:0000313" key="2">
    <source>
        <dbReference type="Proteomes" id="UP000321378"/>
    </source>
</evidence>
<organism evidence="1 2">
    <name type="scientific">Leptotrichia trevisanii</name>
    <dbReference type="NCBI Taxonomy" id="109328"/>
    <lineage>
        <taxon>Bacteria</taxon>
        <taxon>Fusobacteriati</taxon>
        <taxon>Fusobacteriota</taxon>
        <taxon>Fusobacteriia</taxon>
        <taxon>Fusobacteriales</taxon>
        <taxon>Leptotrichiaceae</taxon>
        <taxon>Leptotrichia</taxon>
    </lineage>
</organism>
<dbReference type="EMBL" id="AP019840">
    <property type="protein sequence ID" value="BBM52374.1"/>
    <property type="molecule type" value="Genomic_DNA"/>
</dbReference>
<gene>
    <name evidence="1" type="ORF">JMUB3935_1352</name>
</gene>
<name>A0A510KL50_9FUSO</name>
<evidence type="ECO:0000313" key="1">
    <source>
        <dbReference type="EMBL" id="BBM52374.1"/>
    </source>
</evidence>
<protein>
    <submittedName>
        <fullName evidence="1">Uncharacterized protein</fullName>
    </submittedName>
</protein>